<protein>
    <submittedName>
        <fullName evidence="1">Uncharacterized protein</fullName>
    </submittedName>
</protein>
<dbReference type="Proteomes" id="UP000216033">
    <property type="component" value="Unassembled WGS sequence"/>
</dbReference>
<dbReference type="AlphaFoldDB" id="A0A270B6K0"/>
<reference evidence="1 2" key="1">
    <citation type="submission" date="2017-04" db="EMBL/GenBank/DDBJ databases">
        <title>Kefir bacterial isolates.</title>
        <authorList>
            <person name="Kim Y."/>
            <person name="Blasche S."/>
            <person name="Patil K.R."/>
        </authorList>
    </citation>
    <scope>NUCLEOTIDE SEQUENCE [LARGE SCALE GENOMIC DNA]</scope>
    <source>
        <strain evidence="1 2">KR-2</strain>
    </source>
</reference>
<keyword evidence="2" id="KW-1185">Reference proteome</keyword>
<evidence type="ECO:0000313" key="1">
    <source>
        <dbReference type="EMBL" id="PAL20608.1"/>
    </source>
</evidence>
<gene>
    <name evidence="1" type="ORF">B9K05_12730</name>
</gene>
<evidence type="ECO:0000313" key="2">
    <source>
        <dbReference type="Proteomes" id="UP000216033"/>
    </source>
</evidence>
<dbReference type="EMBL" id="NDFP01000019">
    <property type="protein sequence ID" value="PAL20608.1"/>
    <property type="molecule type" value="Genomic_DNA"/>
</dbReference>
<comment type="caution">
    <text evidence="1">The sequence shown here is derived from an EMBL/GenBank/DDBJ whole genome shotgun (WGS) entry which is preliminary data.</text>
</comment>
<name>A0A270B6K0_9PROT</name>
<accession>A0A270B6K0</accession>
<proteinExistence type="predicted"/>
<sequence>MLSRLYPATSKYGVERPTSATLETSKVWLADILAQALQREASVIIDMGGGDRVSEELAEESNLGEFLSHSGLQPTYGYFTGPERDDFEHVHRIWNSGVFKGGQSVLILNAGLVRTHNSAVDPFAWLRKDSRYQEMASQGVKIIDMPALTCMKHIEGAGLTVFDAIDGKACSNGQPLNLLWVHMAKEWYNKLIIALESEGGKKWLP</sequence>
<organism evidence="1 2">
    <name type="scientific">Acetobacter syzygii</name>
    <dbReference type="NCBI Taxonomy" id="146476"/>
    <lineage>
        <taxon>Bacteria</taxon>
        <taxon>Pseudomonadati</taxon>
        <taxon>Pseudomonadota</taxon>
        <taxon>Alphaproteobacteria</taxon>
        <taxon>Acetobacterales</taxon>
        <taxon>Acetobacteraceae</taxon>
        <taxon>Acetobacter</taxon>
    </lineage>
</organism>